<evidence type="ECO:0000256" key="2">
    <source>
        <dbReference type="ARBA" id="ARBA00034460"/>
    </source>
</evidence>
<dbReference type="InterPro" id="IPR006574">
    <property type="entry name" value="PRY"/>
</dbReference>
<feature type="region of interest" description="Disordered" evidence="3">
    <location>
        <begin position="1"/>
        <end position="26"/>
    </location>
</feature>
<keyword evidence="6" id="KW-1185">Reference proteome</keyword>
<dbReference type="PROSITE" id="PS50188">
    <property type="entry name" value="B302_SPRY"/>
    <property type="match status" value="1"/>
</dbReference>
<evidence type="ECO:0000256" key="3">
    <source>
        <dbReference type="SAM" id="MobiDB-lite"/>
    </source>
</evidence>
<dbReference type="SMART" id="SM00589">
    <property type="entry name" value="PRY"/>
    <property type="match status" value="1"/>
</dbReference>
<evidence type="ECO:0000256" key="1">
    <source>
        <dbReference type="ARBA" id="ARBA00009651"/>
    </source>
</evidence>
<dbReference type="FunFam" id="2.60.120.920:FF:000004">
    <property type="entry name" value="Butyrophilin subfamily 1 member A1"/>
    <property type="match status" value="1"/>
</dbReference>
<dbReference type="InterPro" id="IPR050143">
    <property type="entry name" value="TRIM/RBCC"/>
</dbReference>
<sequence>MALSPDLDGSSGGFPQRDALAEESRANAILDPDTASPWLIVSEDQKSARWASEWQDVPMTPERFDDSPSVLGCKGFASGRHFWEVDVKRGQGWAVGVARESVNRKGGIRYSPEEGIWAIWLWNGQYHALTSPETPLSPSKTPEKIRVCLDYAERRVAFSDADTKAPIFTFPPASFGGERILPIFWVMGTQITLCP</sequence>
<dbReference type="SUPFAM" id="SSF49899">
    <property type="entry name" value="Concanavalin A-like lectins/glucanases"/>
    <property type="match status" value="1"/>
</dbReference>
<dbReference type="InterPro" id="IPR003877">
    <property type="entry name" value="SPRY_dom"/>
</dbReference>
<evidence type="ECO:0000259" key="4">
    <source>
        <dbReference type="PROSITE" id="PS50188"/>
    </source>
</evidence>
<proteinExistence type="inferred from homology"/>
<dbReference type="InterPro" id="IPR003879">
    <property type="entry name" value="Butyrophylin_SPRY"/>
</dbReference>
<protein>
    <recommendedName>
        <fullName evidence="4">B30.2/SPRY domain-containing protein</fullName>
    </recommendedName>
</protein>
<dbReference type="OMA" id="LWVGMDS"/>
<evidence type="ECO:0000313" key="6">
    <source>
        <dbReference type="Proteomes" id="UP000694392"/>
    </source>
</evidence>
<reference evidence="5" key="1">
    <citation type="submission" date="2025-08" db="UniProtKB">
        <authorList>
            <consortium name="Ensembl"/>
        </authorList>
    </citation>
    <scope>IDENTIFICATION</scope>
</reference>
<dbReference type="AlphaFoldDB" id="A0A8D0G5D6"/>
<dbReference type="Proteomes" id="UP000694392">
    <property type="component" value="Unplaced"/>
</dbReference>
<dbReference type="CDD" id="cd12888">
    <property type="entry name" value="SPRY_PRY_TRIM7_like"/>
    <property type="match status" value="1"/>
</dbReference>
<dbReference type="PANTHER" id="PTHR24103">
    <property type="entry name" value="E3 UBIQUITIN-PROTEIN LIGASE TRIM"/>
    <property type="match status" value="1"/>
</dbReference>
<dbReference type="PRINTS" id="PR01407">
    <property type="entry name" value="BUTYPHLNCDUF"/>
</dbReference>
<comment type="similarity">
    <text evidence="1">Belongs to the ohanin/vespryn family.</text>
</comment>
<organism evidence="5 6">
    <name type="scientific">Sphenodon punctatus</name>
    <name type="common">Tuatara</name>
    <name type="synonym">Hatteria punctata</name>
    <dbReference type="NCBI Taxonomy" id="8508"/>
    <lineage>
        <taxon>Eukaryota</taxon>
        <taxon>Metazoa</taxon>
        <taxon>Chordata</taxon>
        <taxon>Craniata</taxon>
        <taxon>Vertebrata</taxon>
        <taxon>Euteleostomi</taxon>
        <taxon>Lepidosauria</taxon>
        <taxon>Sphenodontia</taxon>
        <taxon>Sphenodontidae</taxon>
        <taxon>Sphenodon</taxon>
    </lineage>
</organism>
<reference evidence="5" key="2">
    <citation type="submission" date="2025-09" db="UniProtKB">
        <authorList>
            <consortium name="Ensembl"/>
        </authorList>
    </citation>
    <scope>IDENTIFICATION</scope>
</reference>
<evidence type="ECO:0000313" key="5">
    <source>
        <dbReference type="Ensembl" id="ENSSPUP00000002866.1"/>
    </source>
</evidence>
<dbReference type="Ensembl" id="ENSSPUT00000003039.1">
    <property type="protein sequence ID" value="ENSSPUP00000002866.1"/>
    <property type="gene ID" value="ENSSPUG00000002228.1"/>
</dbReference>
<name>A0A8D0G5D6_SPHPU</name>
<accession>A0A8D0G5D6</accession>
<feature type="domain" description="B30.2/SPRY" evidence="4">
    <location>
        <begin position="8"/>
        <end position="195"/>
    </location>
</feature>
<dbReference type="Pfam" id="PF00622">
    <property type="entry name" value="SPRY"/>
    <property type="match status" value="1"/>
</dbReference>
<dbReference type="InterPro" id="IPR043136">
    <property type="entry name" value="B30.2/SPRY_sf"/>
</dbReference>
<comment type="function">
    <text evidence="2">Neurotoxin that produces dose-dependent hypolocomotion and hyperalgesia in mice. May directly act on the central nervous system, as it is 6500-fold more potent when administered intracerebroventricularly than intraperitoneal.</text>
</comment>
<dbReference type="Gene3D" id="2.60.120.920">
    <property type="match status" value="1"/>
</dbReference>
<dbReference type="GeneTree" id="ENSGT01030000234669"/>
<dbReference type="Pfam" id="PF13765">
    <property type="entry name" value="PRY"/>
    <property type="match status" value="1"/>
</dbReference>
<dbReference type="InterPro" id="IPR013320">
    <property type="entry name" value="ConA-like_dom_sf"/>
</dbReference>
<dbReference type="SMART" id="SM00449">
    <property type="entry name" value="SPRY"/>
    <property type="match status" value="1"/>
</dbReference>
<dbReference type="InterPro" id="IPR001870">
    <property type="entry name" value="B30.2/SPRY"/>
</dbReference>